<protein>
    <submittedName>
        <fullName evidence="2">M119.5 protein</fullName>
    </submittedName>
</protein>
<evidence type="ECO:0000313" key="3">
    <source>
        <dbReference type="Proteomes" id="UP000158680"/>
    </source>
</evidence>
<organism evidence="2 3">
    <name type="scientific">Murid herpesvirus 1 (strain K181)</name>
    <name type="common">MuHV-1</name>
    <name type="synonym">Mouse cytomegalovirus</name>
    <dbReference type="NCBI Taxonomy" id="69156"/>
    <lineage>
        <taxon>Viruses</taxon>
        <taxon>Duplodnaviria</taxon>
        <taxon>Heunggongvirae</taxon>
        <taxon>Peploviricota</taxon>
        <taxon>Herviviricetes</taxon>
        <taxon>Herpesvirales</taxon>
        <taxon>Orthoherpesviridae</taxon>
        <taxon>Betaherpesvirinae</taxon>
        <taxon>Muromegalovirus</taxon>
        <taxon>Muromegalovirus muridbeta1</taxon>
        <taxon>Murid herpesvirus 1</taxon>
    </lineage>
</organism>
<organismHost>
    <name type="scientific">Mus musculus</name>
    <name type="common">Mouse</name>
    <dbReference type="NCBI Taxonomy" id="10090"/>
</organismHost>
<feature type="region of interest" description="Disordered" evidence="1">
    <location>
        <begin position="1"/>
        <end position="24"/>
    </location>
</feature>
<name>A8E1N6_MUHVK</name>
<dbReference type="EMBL" id="AM886412">
    <property type="protein sequence ID" value="CAP08157.1"/>
    <property type="molecule type" value="Genomic_DNA"/>
</dbReference>
<dbReference type="Proteomes" id="UP000158680">
    <property type="component" value="Segment"/>
</dbReference>
<reference evidence="2 3" key="1">
    <citation type="journal article" date="2005" name="J. Virol.">
        <title>Use of a murine cytomegalovirus K181-derived bacterial artificial chromosome as a vaccine vector for immunocontraception.</title>
        <authorList>
            <person name="Redwood A.J."/>
            <person name="Messerle M."/>
            <person name="Harvey N.L."/>
            <person name="Hardy C.M."/>
            <person name="Kozinowski U.H."/>
            <person name="Lawson M.A."/>
            <person name="Shellam G.R."/>
        </authorList>
    </citation>
    <scope>NUCLEOTIDE SEQUENCE [LARGE SCALE GENOMIC DNA]</scope>
    <source>
        <strain evidence="2">K181</strain>
    </source>
</reference>
<sequence>MIATATMTNRSSGSMTTNRTMGDQRELSMYPETMCGRNVGKSGSVRLLLSGAAGSCGNSGMIRRGDRCVPSRGTRGTMVCGRDGDHLPACVVTNSSWTIYTRQRTLTRPVG</sequence>
<feature type="compositionally biased region" description="Polar residues" evidence="1">
    <location>
        <begin position="1"/>
        <end position="21"/>
    </location>
</feature>
<accession>A8E1N6</accession>
<proteinExistence type="predicted"/>
<reference evidence="2 3" key="2">
    <citation type="journal article" date="2008" name="J. Virol.">
        <title>Laboratory strains of murine cytomegalovirus are genetically similar to but phenotypically distinct from wild strains of virus.</title>
        <authorList>
            <person name="Smith L.M."/>
            <person name="McWhorter A.R."/>
            <person name="Masters L.L."/>
            <person name="Shellam G.R."/>
            <person name="Redwood A.J."/>
        </authorList>
    </citation>
    <scope>NUCLEOTIDE SEQUENCE [LARGE SCALE GENOMIC DNA]</scope>
    <source>
        <strain evidence="2">K181</strain>
    </source>
</reference>
<gene>
    <name evidence="2" type="primary">m119.5</name>
</gene>
<evidence type="ECO:0000256" key="1">
    <source>
        <dbReference type="SAM" id="MobiDB-lite"/>
    </source>
</evidence>
<evidence type="ECO:0000313" key="2">
    <source>
        <dbReference type="EMBL" id="CAP08157.1"/>
    </source>
</evidence>